<dbReference type="InterPro" id="IPR005467">
    <property type="entry name" value="His_kinase_dom"/>
</dbReference>
<dbReference type="CDD" id="cd00156">
    <property type="entry name" value="REC"/>
    <property type="match status" value="1"/>
</dbReference>
<feature type="domain" description="Response regulatory" evidence="10">
    <location>
        <begin position="701"/>
        <end position="818"/>
    </location>
</feature>
<evidence type="ECO:0000259" key="9">
    <source>
        <dbReference type="PROSITE" id="PS50109"/>
    </source>
</evidence>
<dbReference type="Gene3D" id="3.30.565.10">
    <property type="entry name" value="Histidine kinase-like ATPase, C-terminal domain"/>
    <property type="match status" value="1"/>
</dbReference>
<feature type="modified residue" description="4-aspartylphosphate" evidence="6">
    <location>
        <position position="752"/>
    </location>
</feature>
<evidence type="ECO:0000313" key="11">
    <source>
        <dbReference type="EMBL" id="MDR5891383.1"/>
    </source>
</evidence>
<dbReference type="PANTHER" id="PTHR43047">
    <property type="entry name" value="TWO-COMPONENT HISTIDINE PROTEIN KINASE"/>
    <property type="match status" value="1"/>
</dbReference>
<keyword evidence="8" id="KW-0732">Signal</keyword>
<dbReference type="InterPro" id="IPR011006">
    <property type="entry name" value="CheY-like_superfamily"/>
</dbReference>
<evidence type="ECO:0000256" key="5">
    <source>
        <dbReference type="ARBA" id="ARBA00022777"/>
    </source>
</evidence>
<keyword evidence="3 6" id="KW-0597">Phosphoprotein</keyword>
<dbReference type="Pfam" id="PF02518">
    <property type="entry name" value="HATPase_c"/>
    <property type="match status" value="1"/>
</dbReference>
<sequence length="896" mass="99099">MIRVTPFFYAMLTPVFLMVVALFLSSSAQAGGGSGSVLEKSQSIDLYGISPGDNMALKMQGFSVQGEGSDDLGESLSDGRWKEIKQHDDLLEAPRQHSTLWLKGRFYNSGDDYLQRWVEFSPWRLNDVKAWLVDPQSLEVIKRMQTGLNTPLSDREVDTNRAVLPVSLYPGESVMMVVRIYADSRPFLSVNAWDPVDFSVEEVSDRQLHSVLLASILTLCVVLFLKLDVRYALLGIWLLVTFVFESEKEGYISQIILPFLFDYSANLRFTTWILTEALFLTASVYLLGLRQRRWWRGVPPAALSITALFGTLSFVLDGAAIRNLGSVIDLSFSLIWLLMLPAALRIDRQWQYALLGVLSLWWLAANFVLIGYITNLHYTASFASVKIVAEIGVILGLLLIYSRQKRCHEQGLEQQLRASERGQRAELERLVEKRTHELNMALDSARRANEEKTLFLGRISHDLKSPLTSISGYSQLLGAEGGKAGEYARIIYSSATHMNRLIGRLIGYARGALSKGESTTDVHVEAFFSTVRQEAEVLVEKNGNRFFMSVVVEAFPVVRCDETSLRQVVGNLIDNAAKYTRAGVVTLEVGCFPLSESSDKADLVMTLRDSGSGISEKLQERLFEPFSRESKSSEGSGLGLAIVKDLVAAMGGELSLRSEEGVGTEVSVSIPVERGGEAGLIEGATCAPDYLLPRYQADGLCAWVVEDSPPILELLRSDLGAMGFDVQGFQSGREVVDLLCREGGLPDLVVTDYRLKDASGDEVLMAVRQQREHIPVLLLSATWSVLRDRRDRDDLGYSAFLAKPVDLVEFRREVARVCDLPAVVHSYGGASTMTVVAPDIQRLSEMLELGAVSDILDWCDAFSAAEPGRSRLADEIRTNAERGDLAAIVASIQALL</sequence>
<organism evidence="11 12">
    <name type="scientific">Halomonas mongoliensis</name>
    <dbReference type="NCBI Taxonomy" id="321265"/>
    <lineage>
        <taxon>Bacteria</taxon>
        <taxon>Pseudomonadati</taxon>
        <taxon>Pseudomonadota</taxon>
        <taxon>Gammaproteobacteria</taxon>
        <taxon>Oceanospirillales</taxon>
        <taxon>Halomonadaceae</taxon>
        <taxon>Halomonas</taxon>
    </lineage>
</organism>
<feature type="signal peptide" evidence="8">
    <location>
        <begin position="1"/>
        <end position="30"/>
    </location>
</feature>
<dbReference type="InterPro" id="IPR003661">
    <property type="entry name" value="HisK_dim/P_dom"/>
</dbReference>
<protein>
    <recommendedName>
        <fullName evidence="2">histidine kinase</fullName>
        <ecNumber evidence="2">2.7.13.3</ecNumber>
    </recommendedName>
</protein>
<accession>A0ABU1GHB1</accession>
<dbReference type="Pfam" id="PF07696">
    <property type="entry name" value="7TMR-DISMED2"/>
    <property type="match status" value="1"/>
</dbReference>
<feature type="transmembrane region" description="Helical" evidence="7">
    <location>
        <begin position="208"/>
        <end position="225"/>
    </location>
</feature>
<feature type="transmembrane region" description="Helical" evidence="7">
    <location>
        <begin position="301"/>
        <end position="321"/>
    </location>
</feature>
<dbReference type="SMART" id="SM00448">
    <property type="entry name" value="REC"/>
    <property type="match status" value="1"/>
</dbReference>
<feature type="domain" description="Histidine kinase" evidence="9">
    <location>
        <begin position="458"/>
        <end position="674"/>
    </location>
</feature>
<dbReference type="SUPFAM" id="SSF52172">
    <property type="entry name" value="CheY-like"/>
    <property type="match status" value="1"/>
</dbReference>
<dbReference type="InterPro" id="IPR003594">
    <property type="entry name" value="HATPase_dom"/>
</dbReference>
<evidence type="ECO:0000256" key="7">
    <source>
        <dbReference type="SAM" id="Phobius"/>
    </source>
</evidence>
<dbReference type="EMBL" id="JARWAL010000001">
    <property type="protein sequence ID" value="MDR5891383.1"/>
    <property type="molecule type" value="Genomic_DNA"/>
</dbReference>
<dbReference type="SMART" id="SM00388">
    <property type="entry name" value="HisKA"/>
    <property type="match status" value="1"/>
</dbReference>
<keyword evidence="11" id="KW-0547">Nucleotide-binding</keyword>
<feature type="transmembrane region" description="Helical" evidence="7">
    <location>
        <begin position="380"/>
        <end position="401"/>
    </location>
</feature>
<keyword evidence="7" id="KW-0472">Membrane</keyword>
<dbReference type="CDD" id="cd00082">
    <property type="entry name" value="HisKA"/>
    <property type="match status" value="1"/>
</dbReference>
<dbReference type="InterPro" id="IPR004358">
    <property type="entry name" value="Sig_transdc_His_kin-like_C"/>
</dbReference>
<evidence type="ECO:0000259" key="10">
    <source>
        <dbReference type="PROSITE" id="PS50110"/>
    </source>
</evidence>
<feature type="transmembrane region" description="Helical" evidence="7">
    <location>
        <begin position="327"/>
        <end position="346"/>
    </location>
</feature>
<dbReference type="EC" id="2.7.13.3" evidence="2"/>
<dbReference type="PROSITE" id="PS50109">
    <property type="entry name" value="HIS_KIN"/>
    <property type="match status" value="1"/>
</dbReference>
<dbReference type="SUPFAM" id="SSF47384">
    <property type="entry name" value="Homodimeric domain of signal transducing histidine kinase"/>
    <property type="match status" value="1"/>
</dbReference>
<dbReference type="RefSeq" id="WP_309635439.1">
    <property type="nucleotide sequence ID" value="NZ_JARWAL010000001.1"/>
</dbReference>
<dbReference type="SMART" id="SM00387">
    <property type="entry name" value="HATPase_c"/>
    <property type="match status" value="1"/>
</dbReference>
<keyword evidence="11" id="KW-0067">ATP-binding</keyword>
<dbReference type="Pfam" id="PF00072">
    <property type="entry name" value="Response_reg"/>
    <property type="match status" value="1"/>
</dbReference>
<keyword evidence="7" id="KW-1133">Transmembrane helix</keyword>
<dbReference type="Gene3D" id="3.40.50.2300">
    <property type="match status" value="1"/>
</dbReference>
<comment type="catalytic activity">
    <reaction evidence="1">
        <text>ATP + protein L-histidine = ADP + protein N-phospho-L-histidine.</text>
        <dbReference type="EC" id="2.7.13.3"/>
    </reaction>
</comment>
<keyword evidence="12" id="KW-1185">Reference proteome</keyword>
<evidence type="ECO:0000313" key="12">
    <source>
        <dbReference type="Proteomes" id="UP001252270"/>
    </source>
</evidence>
<comment type="caution">
    <text evidence="11">The sequence shown here is derived from an EMBL/GenBank/DDBJ whole genome shotgun (WGS) entry which is preliminary data.</text>
</comment>
<dbReference type="Pfam" id="PF00512">
    <property type="entry name" value="HisKA"/>
    <property type="match status" value="1"/>
</dbReference>
<evidence type="ECO:0000256" key="4">
    <source>
        <dbReference type="ARBA" id="ARBA00022679"/>
    </source>
</evidence>
<dbReference type="Gene3D" id="1.10.287.130">
    <property type="match status" value="1"/>
</dbReference>
<name>A0ABU1GHB1_9GAMM</name>
<reference evidence="11 12" key="1">
    <citation type="submission" date="2023-04" db="EMBL/GenBank/DDBJ databases">
        <title>A long-awaited taxogenomic arrangement of the family Halomonadaceae.</title>
        <authorList>
            <person name="De La Haba R."/>
            <person name="Chuvochina M."/>
            <person name="Wittouck S."/>
            <person name="Arahal D.R."/>
            <person name="Sanchez-Porro C."/>
            <person name="Hugenholtz P."/>
            <person name="Ventosa A."/>
        </authorList>
    </citation>
    <scope>NUCLEOTIDE SEQUENCE [LARGE SCALE GENOMIC DNA]</scope>
    <source>
        <strain evidence="11 12">DSM 17332</strain>
    </source>
</reference>
<keyword evidence="7" id="KW-0812">Transmembrane</keyword>
<feature type="transmembrane region" description="Helical" evidence="7">
    <location>
        <begin position="353"/>
        <end position="374"/>
    </location>
</feature>
<feature type="transmembrane region" description="Helical" evidence="7">
    <location>
        <begin position="269"/>
        <end position="289"/>
    </location>
</feature>
<dbReference type="PROSITE" id="PS50110">
    <property type="entry name" value="RESPONSE_REGULATORY"/>
    <property type="match status" value="1"/>
</dbReference>
<dbReference type="InterPro" id="IPR011622">
    <property type="entry name" value="7TMR_DISM_rcpt_extracell_dom2"/>
</dbReference>
<evidence type="ECO:0000256" key="6">
    <source>
        <dbReference type="PROSITE-ProRule" id="PRU00169"/>
    </source>
</evidence>
<dbReference type="InterPro" id="IPR036890">
    <property type="entry name" value="HATPase_C_sf"/>
</dbReference>
<dbReference type="PRINTS" id="PR00344">
    <property type="entry name" value="BCTRLSENSOR"/>
</dbReference>
<proteinExistence type="predicted"/>
<dbReference type="Proteomes" id="UP001252270">
    <property type="component" value="Unassembled WGS sequence"/>
</dbReference>
<dbReference type="PANTHER" id="PTHR43047:SF72">
    <property type="entry name" value="OSMOSENSING HISTIDINE PROTEIN KINASE SLN1"/>
    <property type="match status" value="1"/>
</dbReference>
<feature type="chain" id="PRO_5047532965" description="histidine kinase" evidence="8">
    <location>
        <begin position="31"/>
        <end position="896"/>
    </location>
</feature>
<keyword evidence="5" id="KW-0418">Kinase</keyword>
<evidence type="ECO:0000256" key="1">
    <source>
        <dbReference type="ARBA" id="ARBA00000085"/>
    </source>
</evidence>
<keyword evidence="4" id="KW-0808">Transferase</keyword>
<dbReference type="InterPro" id="IPR001789">
    <property type="entry name" value="Sig_transdc_resp-reg_receiver"/>
</dbReference>
<dbReference type="GO" id="GO:0005524">
    <property type="term" value="F:ATP binding"/>
    <property type="evidence" value="ECO:0007669"/>
    <property type="project" value="UniProtKB-KW"/>
</dbReference>
<evidence type="ECO:0000256" key="8">
    <source>
        <dbReference type="SAM" id="SignalP"/>
    </source>
</evidence>
<dbReference type="Gene3D" id="2.60.40.2380">
    <property type="match status" value="1"/>
</dbReference>
<dbReference type="InterPro" id="IPR036097">
    <property type="entry name" value="HisK_dim/P_sf"/>
</dbReference>
<gene>
    <name evidence="11" type="ORF">QC820_01030</name>
</gene>
<evidence type="ECO:0000256" key="3">
    <source>
        <dbReference type="ARBA" id="ARBA00022553"/>
    </source>
</evidence>
<evidence type="ECO:0000256" key="2">
    <source>
        <dbReference type="ARBA" id="ARBA00012438"/>
    </source>
</evidence>
<dbReference type="SUPFAM" id="SSF55874">
    <property type="entry name" value="ATPase domain of HSP90 chaperone/DNA topoisomerase II/histidine kinase"/>
    <property type="match status" value="1"/>
</dbReference>